<dbReference type="EnsemblMetazoa" id="tetur19g00710.1">
    <property type="protein sequence ID" value="tetur19g00710.1"/>
    <property type="gene ID" value="tetur19g00710"/>
</dbReference>
<reference evidence="1" key="2">
    <citation type="submission" date="2015-06" db="UniProtKB">
        <authorList>
            <consortium name="EnsemblMetazoa"/>
        </authorList>
    </citation>
    <scope>IDENTIFICATION</scope>
</reference>
<evidence type="ECO:0000313" key="2">
    <source>
        <dbReference type="Proteomes" id="UP000015104"/>
    </source>
</evidence>
<dbReference type="Proteomes" id="UP000015104">
    <property type="component" value="Unassembled WGS sequence"/>
</dbReference>
<evidence type="ECO:0000313" key="1">
    <source>
        <dbReference type="EnsemblMetazoa" id="tetur19g00710.1"/>
    </source>
</evidence>
<evidence type="ECO:0008006" key="3">
    <source>
        <dbReference type="Google" id="ProtNLM"/>
    </source>
</evidence>
<dbReference type="AlphaFoldDB" id="T1KRU1"/>
<dbReference type="HOGENOM" id="CLU_842869_0_0_1"/>
<dbReference type="KEGG" id="tut:107366652"/>
<dbReference type="STRING" id="32264.T1KRU1"/>
<organism evidence="1 2">
    <name type="scientific">Tetranychus urticae</name>
    <name type="common">Two-spotted spider mite</name>
    <dbReference type="NCBI Taxonomy" id="32264"/>
    <lineage>
        <taxon>Eukaryota</taxon>
        <taxon>Metazoa</taxon>
        <taxon>Ecdysozoa</taxon>
        <taxon>Arthropoda</taxon>
        <taxon>Chelicerata</taxon>
        <taxon>Arachnida</taxon>
        <taxon>Acari</taxon>
        <taxon>Acariformes</taxon>
        <taxon>Trombidiformes</taxon>
        <taxon>Prostigmata</taxon>
        <taxon>Eleutherengona</taxon>
        <taxon>Raphignathae</taxon>
        <taxon>Tetranychoidea</taxon>
        <taxon>Tetranychidae</taxon>
        <taxon>Tetranychus</taxon>
    </lineage>
</organism>
<dbReference type="GO" id="GO:0043022">
    <property type="term" value="F:ribosome binding"/>
    <property type="evidence" value="ECO:0007669"/>
    <property type="project" value="TreeGrafter"/>
</dbReference>
<dbReference type="EMBL" id="CAEY01000418">
    <property type="status" value="NOT_ANNOTATED_CDS"/>
    <property type="molecule type" value="Genomic_DNA"/>
</dbReference>
<reference evidence="2" key="1">
    <citation type="submission" date="2011-08" db="EMBL/GenBank/DDBJ databases">
        <authorList>
            <person name="Rombauts S."/>
        </authorList>
    </citation>
    <scope>NUCLEOTIDE SEQUENCE</scope>
    <source>
        <strain evidence="2">London</strain>
    </source>
</reference>
<dbReference type="GO" id="GO:0032979">
    <property type="term" value="P:protein insertion into mitochondrial inner membrane from matrix"/>
    <property type="evidence" value="ECO:0007669"/>
    <property type="project" value="TreeGrafter"/>
</dbReference>
<dbReference type="PANTHER" id="PTHR13333:SF5">
    <property type="entry name" value="M-AAA PROTEASE-INTERACTING PROTEIN 1, MITOCHONDRIAL"/>
    <property type="match status" value="1"/>
</dbReference>
<proteinExistence type="predicted"/>
<dbReference type="eggNOG" id="ENOG502QR8E">
    <property type="taxonomic scope" value="Eukaryota"/>
</dbReference>
<dbReference type="OMA" id="VFWLAKE"/>
<keyword evidence="2" id="KW-1185">Reference proteome</keyword>
<gene>
    <name evidence="1" type="primary">107366652</name>
</gene>
<name>T1KRU1_TETUR</name>
<accession>T1KRU1</accession>
<dbReference type="GO" id="GO:0005743">
    <property type="term" value="C:mitochondrial inner membrane"/>
    <property type="evidence" value="ECO:0007669"/>
    <property type="project" value="TreeGrafter"/>
</dbReference>
<dbReference type="PANTHER" id="PTHR13333">
    <property type="entry name" value="M-AAA PROTEASE-INTERACTING PROTEIN 1, MITOCHONDRIAL"/>
    <property type="match status" value="1"/>
</dbReference>
<protein>
    <recommendedName>
        <fullName evidence="3">Tim44-like domain-containing protein</fullName>
    </recommendedName>
</protein>
<sequence length="330" mass="38044">MRALLFHPKLFRNILFIENPLSPSYQRFTHTFLCKNATLKNGNDPSRLGFASSYQAPRKSVTFCLTDNLVNHFHQLSKSFFRFYADLTRIKLLSLYLKCISPANQTWQTNVLHFSGQSKSGDGGSENPLGDEFEKLTQNLPPLLMDFVDPITTPGPFLALRNIFSVLFVIRPFYDPSFSHQVVLDGAKQALFVISDNLSRADTNTLEGLIAPKALEVVKENLVKFNPTQLADLKVEEQDVVFWLAKEIKTIEEADRKFIEFTVIFHVIRDHQEKMANPEKRSFFMPDPDMTFCNYRFIREYTKGVDGEWICNRLNHFKWGHFIKASPFAS</sequence>
<dbReference type="OrthoDB" id="7249367at2759"/>